<reference evidence="1 2" key="1">
    <citation type="submission" date="2017-04" db="EMBL/GenBank/DDBJ databases">
        <title>Draft genome sequence of Tuber borchii Vittad., a whitish edible truffle.</title>
        <authorList>
            <consortium name="DOE Joint Genome Institute"/>
            <person name="Murat C."/>
            <person name="Kuo A."/>
            <person name="Barry K.W."/>
            <person name="Clum A."/>
            <person name="Dockter R.B."/>
            <person name="Fauchery L."/>
            <person name="Iotti M."/>
            <person name="Kohler A."/>
            <person name="Labutti K."/>
            <person name="Lindquist E.A."/>
            <person name="Lipzen A."/>
            <person name="Ohm R.A."/>
            <person name="Wang M."/>
            <person name="Grigoriev I.V."/>
            <person name="Zambonelli A."/>
            <person name="Martin F.M."/>
        </authorList>
    </citation>
    <scope>NUCLEOTIDE SEQUENCE [LARGE SCALE GENOMIC DNA]</scope>
    <source>
        <strain evidence="1 2">Tbo3840</strain>
    </source>
</reference>
<evidence type="ECO:0000313" key="1">
    <source>
        <dbReference type="EMBL" id="PUU81317.1"/>
    </source>
</evidence>
<dbReference type="EMBL" id="NESQ01000047">
    <property type="protein sequence ID" value="PUU81317.1"/>
    <property type="molecule type" value="Genomic_DNA"/>
</dbReference>
<name>A0A2T7A0Q2_TUBBO</name>
<protein>
    <submittedName>
        <fullName evidence="1">Uncharacterized protein</fullName>
    </submittedName>
</protein>
<dbReference type="AlphaFoldDB" id="A0A2T7A0Q2"/>
<organism evidence="1 2">
    <name type="scientific">Tuber borchii</name>
    <name type="common">White truffle</name>
    <dbReference type="NCBI Taxonomy" id="42251"/>
    <lineage>
        <taxon>Eukaryota</taxon>
        <taxon>Fungi</taxon>
        <taxon>Dikarya</taxon>
        <taxon>Ascomycota</taxon>
        <taxon>Pezizomycotina</taxon>
        <taxon>Pezizomycetes</taxon>
        <taxon>Pezizales</taxon>
        <taxon>Tuberaceae</taxon>
        <taxon>Tuber</taxon>
    </lineage>
</organism>
<sequence length="247" mass="28359">MSGVYYVYMKYVRETDTLRADYGRHLLTFRSRWDADELFRGLQALKTAAGASRFTKLQRVTSQFWCYDTVEGDPWWTIVYVQRENALPAFNYKFMSVILADAAAGRDWPVLANPTIGPDWVNGKTFYIRNHRQPNLYWYYDDSLIVISTSRRTKFLIKDSTYDEERVLIRSDKVTIEPTGSLGTSIGVYVTKNGDGNKLITSTTEQVWDFADLFDSVGVTWDDQSGFTSGTQFATSLPDLGDEWELC</sequence>
<dbReference type="OrthoDB" id="5364171at2759"/>
<accession>A0A2T7A0Q2</accession>
<evidence type="ECO:0000313" key="2">
    <source>
        <dbReference type="Proteomes" id="UP000244722"/>
    </source>
</evidence>
<keyword evidence="2" id="KW-1185">Reference proteome</keyword>
<proteinExistence type="predicted"/>
<comment type="caution">
    <text evidence="1">The sequence shown here is derived from an EMBL/GenBank/DDBJ whole genome shotgun (WGS) entry which is preliminary data.</text>
</comment>
<gene>
    <name evidence="1" type="ORF">B9Z19DRAFT_972058</name>
</gene>
<dbReference type="Proteomes" id="UP000244722">
    <property type="component" value="Unassembled WGS sequence"/>
</dbReference>